<reference evidence="3" key="1">
    <citation type="submission" date="2023-11" db="UniProtKB">
        <authorList>
            <consortium name="WormBaseParasite"/>
        </authorList>
    </citation>
    <scope>IDENTIFICATION</scope>
</reference>
<organism evidence="2 3">
    <name type="scientific">Schistosoma margrebowiei</name>
    <dbReference type="NCBI Taxonomy" id="48269"/>
    <lineage>
        <taxon>Eukaryota</taxon>
        <taxon>Metazoa</taxon>
        <taxon>Spiralia</taxon>
        <taxon>Lophotrochozoa</taxon>
        <taxon>Platyhelminthes</taxon>
        <taxon>Trematoda</taxon>
        <taxon>Digenea</taxon>
        <taxon>Strigeidida</taxon>
        <taxon>Schistosomatoidea</taxon>
        <taxon>Schistosomatidae</taxon>
        <taxon>Schistosoma</taxon>
    </lineage>
</organism>
<keyword evidence="1" id="KW-0732">Signal</keyword>
<dbReference type="WBParaSite" id="SMRG1_97640.1">
    <property type="protein sequence ID" value="SMRG1_97640.1"/>
    <property type="gene ID" value="SMRG1_97640"/>
</dbReference>
<evidence type="ECO:0000313" key="2">
    <source>
        <dbReference type="Proteomes" id="UP000050790"/>
    </source>
</evidence>
<evidence type="ECO:0000313" key="3">
    <source>
        <dbReference type="WBParaSite" id="SMRG1_97640.1"/>
    </source>
</evidence>
<accession>A0AA85AQG3</accession>
<sequence>MRYTSSSGLLIPVYLAVIVLSQSFDCQDICKHPGLGIYENVTSENGSYKYSHHYYYSRRIRHDQPYPVVSDSFKKFSTTQNVKPKFSFKYYGNNVTTFEILRYGTIRIFGENEIGTIYHAYFGKFFPEYEMVVNNDFIAVKWQFQMFSGDHIIKITNVIHSSGKISLYYEDSSTKNGESSISSIIEGVIECGKTLKDVRIAQVRTPGEWMKNDTLVEIEPIKISCSIYNSIEKCQNATTSSVKCIWYEKANMCINSDDNDVK</sequence>
<proteinExistence type="predicted"/>
<name>A0AA85AQG3_9TREM</name>
<dbReference type="Proteomes" id="UP000050790">
    <property type="component" value="Unassembled WGS sequence"/>
</dbReference>
<feature type="signal peptide" evidence="1">
    <location>
        <begin position="1"/>
        <end position="21"/>
    </location>
</feature>
<feature type="chain" id="PRO_5041661897" evidence="1">
    <location>
        <begin position="22"/>
        <end position="262"/>
    </location>
</feature>
<protein>
    <submittedName>
        <fullName evidence="3">Uncharacterized protein</fullName>
    </submittedName>
</protein>
<evidence type="ECO:0000256" key="1">
    <source>
        <dbReference type="SAM" id="SignalP"/>
    </source>
</evidence>
<dbReference type="AlphaFoldDB" id="A0AA85AQG3"/>